<evidence type="ECO:0000256" key="9">
    <source>
        <dbReference type="ARBA" id="ARBA00023172"/>
    </source>
</evidence>
<organism evidence="19 21">
    <name type="scientific">Candidatus Chlorohelix allophototropha</name>
    <dbReference type="NCBI Taxonomy" id="3003348"/>
    <lineage>
        <taxon>Bacteria</taxon>
        <taxon>Bacillati</taxon>
        <taxon>Chloroflexota</taxon>
        <taxon>Chloroflexia</taxon>
        <taxon>Candidatus Chloroheliales</taxon>
        <taxon>Candidatus Chloroheliaceae</taxon>
        <taxon>Candidatus Chlorohelix</taxon>
    </lineage>
</organism>
<keyword evidence="8" id="KW-0238">DNA-binding</keyword>
<evidence type="ECO:0000256" key="11">
    <source>
        <dbReference type="ARBA" id="ARBA00023235"/>
    </source>
</evidence>
<dbReference type="InterPro" id="IPR001650">
    <property type="entry name" value="Helicase_C-like"/>
</dbReference>
<dbReference type="CDD" id="cd18811">
    <property type="entry name" value="SF2_C_RecG"/>
    <property type="match status" value="1"/>
</dbReference>
<dbReference type="InterPro" id="IPR047112">
    <property type="entry name" value="RecG/Mfd"/>
</dbReference>
<dbReference type="SUPFAM" id="SSF50249">
    <property type="entry name" value="Nucleic acid-binding proteins"/>
    <property type="match status" value="1"/>
</dbReference>
<dbReference type="EMBL" id="JACATZ010000001">
    <property type="protein sequence ID" value="NWJ45472.1"/>
    <property type="molecule type" value="Genomic_DNA"/>
</dbReference>
<evidence type="ECO:0000259" key="17">
    <source>
        <dbReference type="PROSITE" id="PS51192"/>
    </source>
</evidence>
<dbReference type="InterPro" id="IPR014001">
    <property type="entry name" value="Helicase_ATP-bd"/>
</dbReference>
<keyword evidence="22" id="KW-1185">Reference proteome</keyword>
<dbReference type="Pfam" id="PF00271">
    <property type="entry name" value="Helicase_C"/>
    <property type="match status" value="1"/>
</dbReference>
<evidence type="ECO:0000256" key="15">
    <source>
        <dbReference type="RuleBase" id="RU363016"/>
    </source>
</evidence>
<dbReference type="CDD" id="cd17992">
    <property type="entry name" value="DEXHc_RecG"/>
    <property type="match status" value="1"/>
</dbReference>
<sequence length="835" mass="93192">MPVDIEKLEKILKSEAANNYQNRIVMGGLEGFIGNWVNKSRFSNPSSMEARLIERVSERLIDYGSYTQAGRAQAIREVVEAIVQVRQSNAPNQEKAPIKQAAQKISQIVEKALPSIPPNPLQIPDKGSTTLEKKPPASVGNVDFNAPLTSVKGVGEGSARLMELLGVTTVGQALYYFPFRHEDFSSFRKISELIINQVESVLVQVVDKTVTRTRNGKEIVEVLVSDETGMLRTIFFNQKMVYQLKPGVRVVLSGRVERRENTICFKSPQFELADKQELLNTGRLVPVYSVTGNLKQPTIRRIIKNVVDQYAPKVPDHLPADIKSRQRLPDLSVSIQNYHYPADLEAREKARRRLAFDEFFLIQMGVLTKRREWQDERPAIAMRPDPGLLDSWYNSLPFALTDDQKKAILSILADLNKDKPMRRLVQGDVGSGKTVVAATALLATIANGYQGVMMAPTQILAEQHFKGLTALFSKFAESDAAKARGLTPRIALLSGSVKKKDKENTYVEIAEGSVDIVIGTTAIIQEGVTFNKLGLAITDEQHRFGVVQRSTLRDKTNATNPHVLTMTATPIPRSLSLTIYGDLDISVIKEKPPGRKDIKTKWVMPDERQRAYDFIRKQVNAGHQAFIICPLVEESENLEAKAAIDEHARLKREVFPEFELALLHGRMRPAEKDRIMLEFREKQHHILVATSVIEVGIDIPNATVILIEGADRFGLAQLHQFRGRVGRGDAQSTCLLLGSDDLSEAGTQRLRIIEQSNDGFFLAEQDLKMRGPGEFFGTRQSGVPDLRVAGLGDTDLLELAREEANALFQRDPNLLQYPLLLGKVAQLWNTEGDLS</sequence>
<evidence type="ECO:0000256" key="1">
    <source>
        <dbReference type="ARBA" id="ARBA00007504"/>
    </source>
</evidence>
<dbReference type="GO" id="GO:0006310">
    <property type="term" value="P:DNA recombination"/>
    <property type="evidence" value="ECO:0007669"/>
    <property type="project" value="UniProtKB-UniRule"/>
</dbReference>
<evidence type="ECO:0000256" key="3">
    <source>
        <dbReference type="ARBA" id="ARBA00022741"/>
    </source>
</evidence>
<accession>A0A8T7LYT7</accession>
<dbReference type="Pfam" id="PF00270">
    <property type="entry name" value="DEAD"/>
    <property type="match status" value="1"/>
</dbReference>
<dbReference type="EMBL" id="CP128399">
    <property type="protein sequence ID" value="WJW67346.1"/>
    <property type="molecule type" value="Genomic_DNA"/>
</dbReference>
<protein>
    <recommendedName>
        <fullName evidence="2 15">ATP-dependent DNA helicase RecG</fullName>
        <ecNumber evidence="13 15">5.6.2.4</ecNumber>
    </recommendedName>
</protein>
<evidence type="ECO:0000256" key="12">
    <source>
        <dbReference type="ARBA" id="ARBA00034617"/>
    </source>
</evidence>
<keyword evidence="10 15" id="KW-0234">DNA repair</keyword>
<evidence type="ECO:0000313" key="20">
    <source>
        <dbReference type="EMBL" id="WJW67346.1"/>
    </source>
</evidence>
<feature type="region of interest" description="Disordered" evidence="16">
    <location>
        <begin position="119"/>
        <end position="138"/>
    </location>
</feature>
<keyword evidence="5 15" id="KW-0378">Hydrolase</keyword>
<evidence type="ECO:0000256" key="7">
    <source>
        <dbReference type="ARBA" id="ARBA00022840"/>
    </source>
</evidence>
<evidence type="ECO:0000256" key="2">
    <source>
        <dbReference type="ARBA" id="ARBA00017846"/>
    </source>
</evidence>
<evidence type="ECO:0000313" key="21">
    <source>
        <dbReference type="Proteomes" id="UP000521676"/>
    </source>
</evidence>
<evidence type="ECO:0000256" key="4">
    <source>
        <dbReference type="ARBA" id="ARBA00022763"/>
    </source>
</evidence>
<evidence type="ECO:0000256" key="10">
    <source>
        <dbReference type="ARBA" id="ARBA00023204"/>
    </source>
</evidence>
<dbReference type="GO" id="GO:0003677">
    <property type="term" value="F:DNA binding"/>
    <property type="evidence" value="ECO:0007669"/>
    <property type="project" value="UniProtKB-KW"/>
</dbReference>
<dbReference type="NCBIfam" id="NF008165">
    <property type="entry name" value="PRK10917.1-3"/>
    <property type="match status" value="1"/>
</dbReference>
<dbReference type="InterPro" id="IPR045562">
    <property type="entry name" value="RecG_dom3_C"/>
</dbReference>
<dbReference type="InterPro" id="IPR027417">
    <property type="entry name" value="P-loop_NTPase"/>
</dbReference>
<dbReference type="AlphaFoldDB" id="A0A8T7LYT7"/>
<dbReference type="PROSITE" id="PS51192">
    <property type="entry name" value="HELICASE_ATP_BIND_1"/>
    <property type="match status" value="1"/>
</dbReference>
<gene>
    <name evidence="19" type="primary">recG</name>
    <name evidence="19" type="ORF">HXX08_06295</name>
    <name evidence="20" type="ORF">OZ401_000608</name>
</gene>
<dbReference type="Gene3D" id="2.40.50.140">
    <property type="entry name" value="Nucleic acid-binding proteins"/>
    <property type="match status" value="1"/>
</dbReference>
<dbReference type="Pfam" id="PF17191">
    <property type="entry name" value="RecG_wedge"/>
    <property type="match status" value="1"/>
</dbReference>
<evidence type="ECO:0000313" key="19">
    <source>
        <dbReference type="EMBL" id="NWJ45472.1"/>
    </source>
</evidence>
<reference evidence="19 21" key="1">
    <citation type="submission" date="2020-06" db="EMBL/GenBank/DDBJ databases">
        <title>Anoxygenic phototrophic Chloroflexota member uses a Type I reaction center.</title>
        <authorList>
            <person name="Tsuji J.M."/>
            <person name="Shaw N.A."/>
            <person name="Nagashima S."/>
            <person name="Venkiteswaran J."/>
            <person name="Schiff S.L."/>
            <person name="Hanada S."/>
            <person name="Tank M."/>
            <person name="Neufeld J.D."/>
        </authorList>
    </citation>
    <scope>NUCLEOTIDE SEQUENCE [LARGE SCALE GENOMIC DNA]</scope>
    <source>
        <strain evidence="19">L227-S17</strain>
    </source>
</reference>
<dbReference type="Pfam" id="PF19833">
    <property type="entry name" value="RecG_dom3_C"/>
    <property type="match status" value="1"/>
</dbReference>
<dbReference type="PANTHER" id="PTHR47964:SF1">
    <property type="entry name" value="ATP-DEPENDENT DNA HELICASE HOMOLOG RECG, CHLOROPLASTIC"/>
    <property type="match status" value="1"/>
</dbReference>
<proteinExistence type="inferred from homology"/>
<dbReference type="CDD" id="cd04488">
    <property type="entry name" value="RecG_wedge_OBF"/>
    <property type="match status" value="1"/>
</dbReference>
<reference evidence="20" key="2">
    <citation type="journal article" date="2024" name="Nature">
        <title>Anoxygenic phototroph of the Chloroflexota uses a type I reaction centre.</title>
        <authorList>
            <person name="Tsuji J.M."/>
            <person name="Shaw N.A."/>
            <person name="Nagashima S."/>
            <person name="Venkiteswaran J.J."/>
            <person name="Schiff S.L."/>
            <person name="Watanabe T."/>
            <person name="Fukui M."/>
            <person name="Hanada S."/>
            <person name="Tank M."/>
            <person name="Neufeld J.D."/>
        </authorList>
    </citation>
    <scope>NUCLEOTIDE SEQUENCE</scope>
    <source>
        <strain evidence="20">L227-S17</strain>
    </source>
</reference>
<dbReference type="Proteomes" id="UP001431572">
    <property type="component" value="Chromosome 1"/>
</dbReference>
<dbReference type="InterPro" id="IPR004609">
    <property type="entry name" value="ATP-dep_DNA_helicase_RecG"/>
</dbReference>
<dbReference type="PANTHER" id="PTHR47964">
    <property type="entry name" value="ATP-DEPENDENT DNA HELICASE HOMOLOG RECG, CHLOROPLASTIC"/>
    <property type="match status" value="1"/>
</dbReference>
<evidence type="ECO:0000259" key="18">
    <source>
        <dbReference type="PROSITE" id="PS51194"/>
    </source>
</evidence>
<comment type="function">
    <text evidence="15">Plays a critical role in recombination and DNA repair. Helps process Holliday junction intermediates to mature products by catalyzing branch migration. Has replication fork regression activity, unwinds stalled or blocked replication forks to make a HJ that can be resolved. Has a DNA unwinding activity characteristic of a DNA helicase with 3'-5' polarity.</text>
</comment>
<evidence type="ECO:0000313" key="22">
    <source>
        <dbReference type="Proteomes" id="UP001431572"/>
    </source>
</evidence>
<dbReference type="InterPro" id="IPR033454">
    <property type="entry name" value="RecG_wedge"/>
</dbReference>
<keyword evidence="6 15" id="KW-0347">Helicase</keyword>
<dbReference type="InterPro" id="IPR011545">
    <property type="entry name" value="DEAD/DEAH_box_helicase_dom"/>
</dbReference>
<dbReference type="RefSeq" id="WP_341469239.1">
    <property type="nucleotide sequence ID" value="NZ_CP128399.1"/>
</dbReference>
<dbReference type="GO" id="GO:0005524">
    <property type="term" value="F:ATP binding"/>
    <property type="evidence" value="ECO:0007669"/>
    <property type="project" value="UniProtKB-KW"/>
</dbReference>
<comment type="catalytic activity">
    <reaction evidence="12 15">
        <text>Couples ATP hydrolysis with the unwinding of duplex DNA by translocating in the 3'-5' direction.</text>
        <dbReference type="EC" id="5.6.2.4"/>
    </reaction>
</comment>
<dbReference type="EC" id="5.6.2.4" evidence="13 15"/>
<dbReference type="GO" id="GO:0016787">
    <property type="term" value="F:hydrolase activity"/>
    <property type="evidence" value="ECO:0007669"/>
    <property type="project" value="UniProtKB-KW"/>
</dbReference>
<evidence type="ECO:0000256" key="13">
    <source>
        <dbReference type="ARBA" id="ARBA00034808"/>
    </source>
</evidence>
<keyword evidence="9 15" id="KW-0233">DNA recombination</keyword>
<dbReference type="SMART" id="SM00487">
    <property type="entry name" value="DEXDc"/>
    <property type="match status" value="1"/>
</dbReference>
<keyword evidence="11" id="KW-0413">Isomerase</keyword>
<keyword evidence="4 15" id="KW-0227">DNA damage</keyword>
<dbReference type="SUPFAM" id="SSF52540">
    <property type="entry name" value="P-loop containing nucleoside triphosphate hydrolases"/>
    <property type="match status" value="2"/>
</dbReference>
<evidence type="ECO:0000256" key="8">
    <source>
        <dbReference type="ARBA" id="ARBA00023125"/>
    </source>
</evidence>
<keyword evidence="7 15" id="KW-0067">ATP-binding</keyword>
<dbReference type="Proteomes" id="UP000521676">
    <property type="component" value="Unassembled WGS sequence"/>
</dbReference>
<feature type="domain" description="Helicase ATP-binding" evidence="17">
    <location>
        <begin position="414"/>
        <end position="588"/>
    </location>
</feature>
<dbReference type="SMART" id="SM00490">
    <property type="entry name" value="HELICc"/>
    <property type="match status" value="1"/>
</dbReference>
<dbReference type="InterPro" id="IPR012340">
    <property type="entry name" value="NA-bd_OB-fold"/>
</dbReference>
<evidence type="ECO:0000256" key="5">
    <source>
        <dbReference type="ARBA" id="ARBA00022801"/>
    </source>
</evidence>
<dbReference type="Gene3D" id="3.40.50.300">
    <property type="entry name" value="P-loop containing nucleotide triphosphate hydrolases"/>
    <property type="match status" value="2"/>
</dbReference>
<dbReference type="NCBIfam" id="NF008168">
    <property type="entry name" value="PRK10917.2-2"/>
    <property type="match status" value="1"/>
</dbReference>
<dbReference type="PROSITE" id="PS51194">
    <property type="entry name" value="HELICASE_CTER"/>
    <property type="match status" value="1"/>
</dbReference>
<dbReference type="GO" id="GO:0006281">
    <property type="term" value="P:DNA repair"/>
    <property type="evidence" value="ECO:0007669"/>
    <property type="project" value="UniProtKB-UniRule"/>
</dbReference>
<evidence type="ECO:0000256" key="16">
    <source>
        <dbReference type="SAM" id="MobiDB-lite"/>
    </source>
</evidence>
<evidence type="ECO:0000256" key="6">
    <source>
        <dbReference type="ARBA" id="ARBA00022806"/>
    </source>
</evidence>
<evidence type="ECO:0000256" key="14">
    <source>
        <dbReference type="ARBA" id="ARBA00048988"/>
    </source>
</evidence>
<dbReference type="NCBIfam" id="TIGR00643">
    <property type="entry name" value="recG"/>
    <property type="match status" value="1"/>
</dbReference>
<comment type="catalytic activity">
    <reaction evidence="14 15">
        <text>ATP + H2O = ADP + phosphate + H(+)</text>
        <dbReference type="Rhea" id="RHEA:13065"/>
        <dbReference type="ChEBI" id="CHEBI:15377"/>
        <dbReference type="ChEBI" id="CHEBI:15378"/>
        <dbReference type="ChEBI" id="CHEBI:30616"/>
        <dbReference type="ChEBI" id="CHEBI:43474"/>
        <dbReference type="ChEBI" id="CHEBI:456216"/>
        <dbReference type="EC" id="5.6.2.4"/>
    </reaction>
</comment>
<name>A0A8T7LYT7_9CHLR</name>
<feature type="domain" description="Helicase C-terminal" evidence="18">
    <location>
        <begin position="607"/>
        <end position="768"/>
    </location>
</feature>
<keyword evidence="3 15" id="KW-0547">Nucleotide-binding</keyword>
<comment type="similarity">
    <text evidence="1 15">Belongs to the helicase family. RecG subfamily.</text>
</comment>
<dbReference type="GO" id="GO:0043138">
    <property type="term" value="F:3'-5' DNA helicase activity"/>
    <property type="evidence" value="ECO:0007669"/>
    <property type="project" value="UniProtKB-EC"/>
</dbReference>